<dbReference type="InterPro" id="IPR002328">
    <property type="entry name" value="ADH_Zn_CS"/>
</dbReference>
<evidence type="ECO:0000256" key="4">
    <source>
        <dbReference type="ARBA" id="ARBA00022833"/>
    </source>
</evidence>
<dbReference type="Gene3D" id="3.90.180.10">
    <property type="entry name" value="Medium-chain alcohol dehydrogenases, catalytic domain"/>
    <property type="match status" value="1"/>
</dbReference>
<keyword evidence="5" id="KW-0560">Oxidoreductase</keyword>
<dbReference type="SUPFAM" id="SSF50129">
    <property type="entry name" value="GroES-like"/>
    <property type="match status" value="1"/>
</dbReference>
<evidence type="ECO:0000256" key="5">
    <source>
        <dbReference type="ARBA" id="ARBA00023002"/>
    </source>
</evidence>
<evidence type="ECO:0000256" key="2">
    <source>
        <dbReference type="ARBA" id="ARBA00008072"/>
    </source>
</evidence>
<dbReference type="OrthoDB" id="334894at2"/>
<dbReference type="PROSITE" id="PS00059">
    <property type="entry name" value="ADH_ZINC"/>
    <property type="match status" value="1"/>
</dbReference>
<dbReference type="InterPro" id="IPR020843">
    <property type="entry name" value="ER"/>
</dbReference>
<evidence type="ECO:0000256" key="3">
    <source>
        <dbReference type="ARBA" id="ARBA00022723"/>
    </source>
</evidence>
<proteinExistence type="inferred from homology"/>
<keyword evidence="9" id="KW-1185">Reference proteome</keyword>
<name>A0A1C5GKY1_9ACTN</name>
<protein>
    <submittedName>
        <fullName evidence="8">S-(Hydroxymethyl)glutathione dehydrogenase / alcohol dehydrogenase</fullName>
    </submittedName>
</protein>
<dbReference type="RefSeq" id="WP_088974073.1">
    <property type="nucleotide sequence ID" value="NZ_LT607753.1"/>
</dbReference>
<evidence type="ECO:0000259" key="7">
    <source>
        <dbReference type="SMART" id="SM00829"/>
    </source>
</evidence>
<dbReference type="PANTHER" id="PTHR43350">
    <property type="entry name" value="NAD-DEPENDENT ALCOHOL DEHYDROGENASE"/>
    <property type="match status" value="1"/>
</dbReference>
<reference evidence="9" key="1">
    <citation type="submission" date="2016-06" db="EMBL/GenBank/DDBJ databases">
        <authorList>
            <person name="Varghese N."/>
            <person name="Submissions Spin"/>
        </authorList>
    </citation>
    <scope>NUCLEOTIDE SEQUENCE [LARGE SCALE GENOMIC DNA]</scope>
    <source>
        <strain evidence="9">DSM 45161</strain>
    </source>
</reference>
<accession>A0A1C5GKY1</accession>
<dbReference type="Proteomes" id="UP000198215">
    <property type="component" value="Chromosome I"/>
</dbReference>
<dbReference type="InterPro" id="IPR036291">
    <property type="entry name" value="NAD(P)-bd_dom_sf"/>
</dbReference>
<dbReference type="FunFam" id="3.40.50.720:FF:000003">
    <property type="entry name" value="S-(hydroxymethyl)glutathione dehydrogenase"/>
    <property type="match status" value="1"/>
</dbReference>
<dbReference type="GO" id="GO:0008270">
    <property type="term" value="F:zinc ion binding"/>
    <property type="evidence" value="ECO:0007669"/>
    <property type="project" value="InterPro"/>
</dbReference>
<keyword evidence="4 6" id="KW-0862">Zinc</keyword>
<dbReference type="Pfam" id="PF08240">
    <property type="entry name" value="ADH_N"/>
    <property type="match status" value="1"/>
</dbReference>
<keyword evidence="3 6" id="KW-0479">Metal-binding</keyword>
<dbReference type="PANTHER" id="PTHR43350:SF21">
    <property type="entry name" value="S-NITROSOMYCOTHIOL REDUCTASE MSCR"/>
    <property type="match status" value="1"/>
</dbReference>
<organism evidence="8 9">
    <name type="scientific">Micromonospora coxensis</name>
    <dbReference type="NCBI Taxonomy" id="356852"/>
    <lineage>
        <taxon>Bacteria</taxon>
        <taxon>Bacillati</taxon>
        <taxon>Actinomycetota</taxon>
        <taxon>Actinomycetes</taxon>
        <taxon>Micromonosporales</taxon>
        <taxon>Micromonosporaceae</taxon>
        <taxon>Micromonospora</taxon>
    </lineage>
</organism>
<dbReference type="Gene3D" id="3.40.50.720">
    <property type="entry name" value="NAD(P)-binding Rossmann-like Domain"/>
    <property type="match status" value="1"/>
</dbReference>
<evidence type="ECO:0000256" key="6">
    <source>
        <dbReference type="RuleBase" id="RU361277"/>
    </source>
</evidence>
<comment type="similarity">
    <text evidence="2 6">Belongs to the zinc-containing alcohol dehydrogenase family.</text>
</comment>
<dbReference type="InterPro" id="IPR013154">
    <property type="entry name" value="ADH-like_N"/>
</dbReference>
<dbReference type="EMBL" id="LT607753">
    <property type="protein sequence ID" value="SCG34402.1"/>
    <property type="molecule type" value="Genomic_DNA"/>
</dbReference>
<dbReference type="InterPro" id="IPR011032">
    <property type="entry name" value="GroES-like_sf"/>
</dbReference>
<evidence type="ECO:0000313" key="9">
    <source>
        <dbReference type="Proteomes" id="UP000198215"/>
    </source>
</evidence>
<dbReference type="InterPro" id="IPR013149">
    <property type="entry name" value="ADH-like_C"/>
</dbReference>
<gene>
    <name evidence="8" type="ORF">GA0070614_0042</name>
</gene>
<dbReference type="SMART" id="SM00829">
    <property type="entry name" value="PKS_ER"/>
    <property type="match status" value="1"/>
</dbReference>
<dbReference type="AlphaFoldDB" id="A0A1C5GKY1"/>
<dbReference type="SUPFAM" id="SSF51735">
    <property type="entry name" value="NAD(P)-binding Rossmann-fold domains"/>
    <property type="match status" value="1"/>
</dbReference>
<evidence type="ECO:0000313" key="8">
    <source>
        <dbReference type="EMBL" id="SCG34402.1"/>
    </source>
</evidence>
<dbReference type="Pfam" id="PF00107">
    <property type="entry name" value="ADH_zinc_N"/>
    <property type="match status" value="1"/>
</dbReference>
<evidence type="ECO:0000256" key="1">
    <source>
        <dbReference type="ARBA" id="ARBA00001947"/>
    </source>
</evidence>
<dbReference type="GO" id="GO:0016491">
    <property type="term" value="F:oxidoreductase activity"/>
    <property type="evidence" value="ECO:0007669"/>
    <property type="project" value="UniProtKB-KW"/>
</dbReference>
<feature type="domain" description="Enoyl reductase (ER)" evidence="7">
    <location>
        <begin position="10"/>
        <end position="356"/>
    </location>
</feature>
<sequence>MRALVARAVGDPPRVEEIDLPAPGPGEVRVDVRAAGVCHSDLSMVDGTLTPPYPLVLGHEAAGVVREVGDGVDRVRPGEHVVLNWAPPCRRCWYCGHGEPWLCESAGSPALTRGRTRDGTPLHVTLGLGALAEQVVVPQQAVIGVPAELPFAAAALLGCAVLTGVGAVRRTARVAAGESVAVIGLGGVGLSVVAAARAAGAAPVLAVDVSPAKAELAVAAGATDFLLADDNLNRAVRARTGGRGVDHAVECVGRSATIRTAWRATRRGGQVTVVGMGAKDDVVGLGALDIFHSARTLRSSVYGSSDPDRDLPELARAVRDGTLDLAPLITDRVALDDAPAAFDRMARGEGARTVVLLP</sequence>
<comment type="cofactor">
    <cofactor evidence="1 6">
        <name>Zn(2+)</name>
        <dbReference type="ChEBI" id="CHEBI:29105"/>
    </cofactor>
</comment>
<dbReference type="CDD" id="cd08279">
    <property type="entry name" value="Zn_ADH_class_III"/>
    <property type="match status" value="1"/>
</dbReference>